<dbReference type="Proteomes" id="UP000076476">
    <property type="component" value="Unassembled WGS sequence"/>
</dbReference>
<dbReference type="PANTHER" id="PTHR30137">
    <property type="entry name" value="LUCIFERASE-LIKE MONOOXYGENASE"/>
    <property type="match status" value="1"/>
</dbReference>
<organism evidence="3 4">
    <name type="scientific">Aeribacillus pallidus</name>
    <dbReference type="NCBI Taxonomy" id="33936"/>
    <lineage>
        <taxon>Bacteria</taxon>
        <taxon>Bacillati</taxon>
        <taxon>Bacillota</taxon>
        <taxon>Bacilli</taxon>
        <taxon>Bacillales</taxon>
        <taxon>Bacillaceae</taxon>
        <taxon>Aeribacillus</taxon>
    </lineage>
</organism>
<reference evidence="3 4" key="1">
    <citation type="submission" date="2016-04" db="EMBL/GenBank/DDBJ databases">
        <title>Draft genome sequence of Aeribacillus pallidus 8m3 from petroleum reservoir.</title>
        <authorList>
            <person name="Poltaraus A.B."/>
            <person name="Nazina T.N."/>
            <person name="Tourova T.P."/>
            <person name="Malakho S.M."/>
            <person name="Korshunova A.V."/>
            <person name="Sokolova D.S."/>
        </authorList>
    </citation>
    <scope>NUCLEOTIDE SEQUENCE [LARGE SCALE GENOMIC DNA]</scope>
    <source>
        <strain evidence="3 4">8m3</strain>
    </source>
</reference>
<evidence type="ECO:0000313" key="4">
    <source>
        <dbReference type="Proteomes" id="UP000076476"/>
    </source>
</evidence>
<dbReference type="InterPro" id="IPR036661">
    <property type="entry name" value="Luciferase-like_sf"/>
</dbReference>
<dbReference type="PANTHER" id="PTHR30137:SF19">
    <property type="entry name" value="LUCIFERASE-LIKE MONOOXYGENASE"/>
    <property type="match status" value="1"/>
</dbReference>
<feature type="domain" description="Luciferase-like" evidence="2">
    <location>
        <begin position="1"/>
        <end position="295"/>
    </location>
</feature>
<name>A0A164BJ75_9BACI</name>
<dbReference type="NCBIfam" id="TIGR03558">
    <property type="entry name" value="oxido_grp_1"/>
    <property type="match status" value="1"/>
</dbReference>
<dbReference type="STRING" id="33936.AZI98_13195"/>
<dbReference type="InterPro" id="IPR019949">
    <property type="entry name" value="CmoO-like"/>
</dbReference>
<keyword evidence="4" id="KW-1185">Reference proteome</keyword>
<dbReference type="RefSeq" id="WP_063388743.1">
    <property type="nucleotide sequence ID" value="NZ_LVHY01000020.1"/>
</dbReference>
<protein>
    <submittedName>
        <fullName evidence="3">Luciferase</fullName>
    </submittedName>
</protein>
<accession>A0A164BJ75</accession>
<dbReference type="Gene3D" id="3.20.20.30">
    <property type="entry name" value="Luciferase-like domain"/>
    <property type="match status" value="1"/>
</dbReference>
<dbReference type="InterPro" id="IPR011251">
    <property type="entry name" value="Luciferase-like_dom"/>
</dbReference>
<accession>A0A165X3T4</accession>
<dbReference type="Pfam" id="PF00296">
    <property type="entry name" value="Bac_luciferase"/>
    <property type="match status" value="1"/>
</dbReference>
<gene>
    <name evidence="3" type="ORF">AZI98_13195</name>
</gene>
<dbReference type="AlphaFoldDB" id="A0A164BJ75"/>
<comment type="similarity">
    <text evidence="1">To bacterial alkanal monooxygenase alpha and beta chains.</text>
</comment>
<dbReference type="InterPro" id="IPR050766">
    <property type="entry name" value="Bact_Lucif_Oxidored"/>
</dbReference>
<proteinExistence type="predicted"/>
<dbReference type="SUPFAM" id="SSF51679">
    <property type="entry name" value="Bacterial luciferase-like"/>
    <property type="match status" value="1"/>
</dbReference>
<dbReference type="CDD" id="cd00347">
    <property type="entry name" value="Flavin_utilizing_monoxygenases"/>
    <property type="match status" value="2"/>
</dbReference>
<dbReference type="GO" id="GO:0016705">
    <property type="term" value="F:oxidoreductase activity, acting on paired donors, with incorporation or reduction of molecular oxygen"/>
    <property type="evidence" value="ECO:0007669"/>
    <property type="project" value="InterPro"/>
</dbReference>
<dbReference type="OrthoDB" id="9780518at2"/>
<comment type="caution">
    <text evidence="3">The sequence shown here is derived from an EMBL/GenBank/DDBJ whole genome shotgun (WGS) entry which is preliminary data.</text>
</comment>
<dbReference type="EMBL" id="LWBR01000045">
    <property type="protein sequence ID" value="KZN95601.1"/>
    <property type="molecule type" value="Genomic_DNA"/>
</dbReference>
<evidence type="ECO:0000256" key="1">
    <source>
        <dbReference type="ARBA" id="ARBA00007789"/>
    </source>
</evidence>
<dbReference type="GO" id="GO:0005829">
    <property type="term" value="C:cytosol"/>
    <property type="evidence" value="ECO:0007669"/>
    <property type="project" value="TreeGrafter"/>
</dbReference>
<evidence type="ECO:0000313" key="3">
    <source>
        <dbReference type="EMBL" id="KZN95601.1"/>
    </source>
</evidence>
<evidence type="ECO:0000259" key="2">
    <source>
        <dbReference type="Pfam" id="PF00296"/>
    </source>
</evidence>
<sequence>MQVSILDQAPILNNSTAKEALEQSIQLAVLAEKLGYTRYWIAEHHNLSGLACSAPEIMLPVIGAKTKSIRIGSGATLLPHYKPYKVAEMFNMLATLFPNRIDLGIGRAPGGDAQSSIALSGNYLENVKNMPKTVQELLHFLYNDYPKNELFSSISASPLPNIPPEPWILGTSIKSAFLAAENGISYAFGQFMSNEDGRQIIQTYKNQFQKKRKQQPKTIVTVSAICAETSEKAEQIAFSSFLWNLQHHKGKTLDFPLKEEAKQQLLNSDEFQQFQKNMIIGDPTFVVHRLYELKNWYEADEMMIITITGSYEERTKSYQLIAEEINRKKSYR</sequence>